<evidence type="ECO:0000313" key="6">
    <source>
        <dbReference type="EMBL" id="MDR7089240.1"/>
    </source>
</evidence>
<keyword evidence="2 6" id="KW-0326">Glycosidase</keyword>
<organism evidence="6 7">
    <name type="scientific">Cellvibrio fibrivorans</name>
    <dbReference type="NCBI Taxonomy" id="126350"/>
    <lineage>
        <taxon>Bacteria</taxon>
        <taxon>Pseudomonadati</taxon>
        <taxon>Pseudomonadota</taxon>
        <taxon>Gammaproteobacteria</taxon>
        <taxon>Cellvibrionales</taxon>
        <taxon>Cellvibrionaceae</taxon>
        <taxon>Cellvibrio</taxon>
    </lineage>
</organism>
<dbReference type="Proteomes" id="UP001253595">
    <property type="component" value="Unassembled WGS sequence"/>
</dbReference>
<sequence>MMSSSYKLDRSITFFLKTSVLSVAALFLIACQEEAADKGAAVSEVKSTPADKVLFDFEGEQLPAEISFFNAEGSLVKTSPNNSSASQALKVKFHSVEHEYTSLVIQPKSDAWNWSDIGDASLAFDIANDGEHSVQLFLDVSDAKGNNFTRSVSVPVGKSRVYYSKLSGHDMVSANPDSKVELNAASGLRGNPPTWSGDDVQFIWMWGVMNLDLSAIKRISLSVQYALHNKEITLDNIRVIKSPAMNKDFLVNLVDKFGQPAKVDFAGKIHSEAELQAATQSELKELNNGAPLADRSTFGGWKNGPKQPATGYFYPKKVDGKWWLVDPEGYLYFATGLDIIRLANAYTMTGYDYDATTIEQRSADDLTPEDSKGKILISDEAQKTRHLVSKTRADMFEWLPKHTDPLGNHYDYNRDAHSGPLLKGEAFSFYSANLERKYGETEPDSYLRQWEKVTVDRMLNWGFTSLGNWTDPKFYSNQRIPYFANGWIIGNFKTVSSGNDFWGGLPDPFDPVFKERALATAKAIAEETKNSPWCVGVFIDNEKSWGRSESKESEYGIVLNTLTRDGADSPTKNKFTQLMKEKYVDIAALNTAWGTSVESWDAFQKGVKTGINNDVQLQDFSLLFTQYAEEYFKIVEGALTQYMPNHLYLGVRFADWGMPKDVVKAAAKYADVVSYNFYKEGLTKNKWTFLAELDKPSIIGEFHVGTTESGLFHPGLVHAANQEDRAKMYKEYMETVVDNPYFIGAHWFQYMDSPVTGRSYDGENYNVGFVSVTDTPYAPMVKAAKELHGEMYTRRAKK</sequence>
<evidence type="ECO:0000256" key="3">
    <source>
        <dbReference type="SAM" id="SignalP"/>
    </source>
</evidence>
<evidence type="ECO:0000256" key="1">
    <source>
        <dbReference type="ARBA" id="ARBA00022801"/>
    </source>
</evidence>
<dbReference type="InterPro" id="IPR013529">
    <property type="entry name" value="Glyco_hydro_42_N"/>
</dbReference>
<dbReference type="Gene3D" id="3.20.20.80">
    <property type="entry name" value="Glycosidases"/>
    <property type="match status" value="1"/>
</dbReference>
<reference evidence="6 7" key="1">
    <citation type="submission" date="2023-07" db="EMBL/GenBank/DDBJ databases">
        <title>Sorghum-associated microbial communities from plants grown in Nebraska, USA.</title>
        <authorList>
            <person name="Schachtman D."/>
        </authorList>
    </citation>
    <scope>NUCLEOTIDE SEQUENCE [LARGE SCALE GENOMIC DNA]</scope>
    <source>
        <strain evidence="6 7">BE190</strain>
    </source>
</reference>
<feature type="domain" description="Glycoside hydrolase family 42 N-terminal" evidence="4">
    <location>
        <begin position="510"/>
        <end position="681"/>
    </location>
</feature>
<dbReference type="PROSITE" id="PS51257">
    <property type="entry name" value="PROKAR_LIPOPROTEIN"/>
    <property type="match status" value="1"/>
</dbReference>
<keyword evidence="1 6" id="KW-0378">Hydrolase</keyword>
<feature type="chain" id="PRO_5046745895" evidence="3">
    <location>
        <begin position="36"/>
        <end position="798"/>
    </location>
</feature>
<feature type="domain" description="Agarase CBM-like" evidence="5">
    <location>
        <begin position="56"/>
        <end position="250"/>
    </location>
</feature>
<gene>
    <name evidence="6" type="ORF">J2X05_001246</name>
</gene>
<protein>
    <submittedName>
        <fullName evidence="6">Agarase</fullName>
        <ecNumber evidence="6">3.2.1.81</ecNumber>
    </submittedName>
</protein>
<comment type="caution">
    <text evidence="6">The sequence shown here is derived from an EMBL/GenBank/DDBJ whole genome shotgun (WGS) entry which is preliminary data.</text>
</comment>
<proteinExistence type="predicted"/>
<keyword evidence="7" id="KW-1185">Reference proteome</keyword>
<dbReference type="Pfam" id="PF17992">
    <property type="entry name" value="Agarase_CBM"/>
    <property type="match status" value="1"/>
</dbReference>
<evidence type="ECO:0000259" key="4">
    <source>
        <dbReference type="Pfam" id="PF02449"/>
    </source>
</evidence>
<evidence type="ECO:0000313" key="7">
    <source>
        <dbReference type="Proteomes" id="UP001253595"/>
    </source>
</evidence>
<dbReference type="SUPFAM" id="SSF51445">
    <property type="entry name" value="(Trans)glycosidases"/>
    <property type="match status" value="1"/>
</dbReference>
<accession>A0ABU1UVR4</accession>
<evidence type="ECO:0000256" key="2">
    <source>
        <dbReference type="ARBA" id="ARBA00023295"/>
    </source>
</evidence>
<evidence type="ECO:0000259" key="5">
    <source>
        <dbReference type="Pfam" id="PF17992"/>
    </source>
</evidence>
<dbReference type="GO" id="GO:0033916">
    <property type="term" value="F:beta-agarase activity"/>
    <property type="evidence" value="ECO:0007669"/>
    <property type="project" value="UniProtKB-EC"/>
</dbReference>
<dbReference type="InterPro" id="IPR017853">
    <property type="entry name" value="GH"/>
</dbReference>
<dbReference type="Pfam" id="PF02449">
    <property type="entry name" value="Glyco_hydro_42"/>
    <property type="match status" value="1"/>
</dbReference>
<dbReference type="EC" id="3.2.1.81" evidence="6"/>
<keyword evidence="3" id="KW-0732">Signal</keyword>
<dbReference type="InterPro" id="IPR040669">
    <property type="entry name" value="Agarase_CBM"/>
</dbReference>
<dbReference type="EMBL" id="JAVDVX010000002">
    <property type="protein sequence ID" value="MDR7089240.1"/>
    <property type="molecule type" value="Genomic_DNA"/>
</dbReference>
<dbReference type="RefSeq" id="WP_310070105.1">
    <property type="nucleotide sequence ID" value="NZ_JAVDVX010000002.1"/>
</dbReference>
<dbReference type="Gene3D" id="2.60.120.430">
    <property type="entry name" value="Galactose-binding lectin"/>
    <property type="match status" value="1"/>
</dbReference>
<feature type="signal peptide" evidence="3">
    <location>
        <begin position="1"/>
        <end position="35"/>
    </location>
</feature>
<name>A0ABU1UVR4_9GAMM</name>